<protein>
    <submittedName>
        <fullName evidence="1">Uncharacterized protein</fullName>
    </submittedName>
</protein>
<dbReference type="EMBL" id="WJXA01000009">
    <property type="protein sequence ID" value="KAF7132656.1"/>
    <property type="molecule type" value="Genomic_DNA"/>
</dbReference>
<proteinExistence type="predicted"/>
<sequence length="77" mass="8285">MANDAQILKQQVFLKTKKIIVDWLEILDVTAMADKKIEALAAKVNVLAESVAALATIVHSLQRSSPQAPPPPPLLDG</sequence>
<keyword evidence="2" id="KW-1185">Reference proteome</keyword>
<dbReference type="Proteomes" id="UP000626092">
    <property type="component" value="Unassembled WGS sequence"/>
</dbReference>
<organism evidence="1 2">
    <name type="scientific">Rhododendron simsii</name>
    <name type="common">Sims's rhododendron</name>
    <dbReference type="NCBI Taxonomy" id="118357"/>
    <lineage>
        <taxon>Eukaryota</taxon>
        <taxon>Viridiplantae</taxon>
        <taxon>Streptophyta</taxon>
        <taxon>Embryophyta</taxon>
        <taxon>Tracheophyta</taxon>
        <taxon>Spermatophyta</taxon>
        <taxon>Magnoliopsida</taxon>
        <taxon>eudicotyledons</taxon>
        <taxon>Gunneridae</taxon>
        <taxon>Pentapetalae</taxon>
        <taxon>asterids</taxon>
        <taxon>Ericales</taxon>
        <taxon>Ericaceae</taxon>
        <taxon>Ericoideae</taxon>
        <taxon>Rhodoreae</taxon>
        <taxon>Rhododendron</taxon>
    </lineage>
</organism>
<accession>A0A834GEA5</accession>
<gene>
    <name evidence="1" type="ORF">RHSIM_Rhsim09G0076700</name>
</gene>
<reference evidence="1" key="1">
    <citation type="submission" date="2019-11" db="EMBL/GenBank/DDBJ databases">
        <authorList>
            <person name="Liu Y."/>
            <person name="Hou J."/>
            <person name="Li T.-Q."/>
            <person name="Guan C.-H."/>
            <person name="Wu X."/>
            <person name="Wu H.-Z."/>
            <person name="Ling F."/>
            <person name="Zhang R."/>
            <person name="Shi X.-G."/>
            <person name="Ren J.-P."/>
            <person name="Chen E.-F."/>
            <person name="Sun J.-M."/>
        </authorList>
    </citation>
    <scope>NUCLEOTIDE SEQUENCE</scope>
    <source>
        <strain evidence="1">Adult_tree_wgs_1</strain>
        <tissue evidence="1">Leaves</tissue>
    </source>
</reference>
<evidence type="ECO:0000313" key="2">
    <source>
        <dbReference type="Proteomes" id="UP000626092"/>
    </source>
</evidence>
<evidence type="ECO:0000313" key="1">
    <source>
        <dbReference type="EMBL" id="KAF7132656.1"/>
    </source>
</evidence>
<comment type="caution">
    <text evidence="1">The sequence shown here is derived from an EMBL/GenBank/DDBJ whole genome shotgun (WGS) entry which is preliminary data.</text>
</comment>
<name>A0A834GEA5_RHOSS</name>
<dbReference type="AlphaFoldDB" id="A0A834GEA5"/>